<dbReference type="RefSeq" id="XP_005791726.1">
    <property type="nucleotide sequence ID" value="XM_005791669.1"/>
</dbReference>
<dbReference type="GeneID" id="17274040"/>
<dbReference type="KEGG" id="ehx:EMIHUDRAFT_372929"/>
<dbReference type="Gene3D" id="3.40.50.300">
    <property type="entry name" value="P-loop containing nucleotide triphosphate hydrolases"/>
    <property type="match status" value="1"/>
</dbReference>
<dbReference type="PANTHER" id="PTHR46644">
    <property type="entry name" value="DNA REPAIR PROTEIN XRCC2"/>
    <property type="match status" value="1"/>
</dbReference>
<dbReference type="PaxDb" id="2903-EOD28494"/>
<dbReference type="GO" id="GO:0005657">
    <property type="term" value="C:replication fork"/>
    <property type="evidence" value="ECO:0007669"/>
    <property type="project" value="InterPro"/>
</dbReference>
<dbReference type="KEGG" id="ehx:EMIHUDRAFT_353472"/>
<dbReference type="InterPro" id="IPR027417">
    <property type="entry name" value="P-loop_NTPase"/>
</dbReference>
<organism evidence="2 3">
    <name type="scientific">Emiliania huxleyi (strain CCMP1516)</name>
    <dbReference type="NCBI Taxonomy" id="280463"/>
    <lineage>
        <taxon>Eukaryota</taxon>
        <taxon>Haptista</taxon>
        <taxon>Haptophyta</taxon>
        <taxon>Prymnesiophyceae</taxon>
        <taxon>Isochrysidales</taxon>
        <taxon>Noelaerhabdaceae</taxon>
        <taxon>Emiliania</taxon>
    </lineage>
</organism>
<dbReference type="AlphaFoldDB" id="A0A0D3KU62"/>
<sequence length="346" mass="36206">MSPVAPCPAAFQNEVLGERFRWRPCETAFDLFGRLSRPPLRLIDAAAELPHQVVLHAGEALEISGEPGSGKTATLFEILARCVLPVACGGLGAHAVLIDTDGVDLARLALDLRRRHRAARGLARGSAGSPGSGCSSEPEDASEAAFVDGCLRRLHVLRAADRHELTLALHAVLGYIHHGGGAEPAASASPPGGLPPAAALRLLAVDSASRFQWLGRAQQRLPSLADPDAALPLVLADLLQRRSLSLVWTRTPASKPLPDAFPAPQQRDPLTGLCTYALCLRRRPRWPEAGEDAADSVEAMLLHTARAGAGGAGKPAAPLPPPLRLELLLGGGGHGTVAIRPSSAAR</sequence>
<accession>A0A0D3KU62</accession>
<dbReference type="Proteomes" id="UP000013827">
    <property type="component" value="Unassembled WGS sequence"/>
</dbReference>
<dbReference type="GO" id="GO:0000724">
    <property type="term" value="P:double-strand break repair via homologous recombination"/>
    <property type="evidence" value="ECO:0007669"/>
    <property type="project" value="InterPro"/>
</dbReference>
<evidence type="ECO:0000256" key="1">
    <source>
        <dbReference type="SAM" id="MobiDB-lite"/>
    </source>
</evidence>
<reference evidence="2" key="2">
    <citation type="submission" date="2024-10" db="UniProtKB">
        <authorList>
            <consortium name="EnsemblProtists"/>
        </authorList>
    </citation>
    <scope>IDENTIFICATION</scope>
</reference>
<keyword evidence="3" id="KW-1185">Reference proteome</keyword>
<feature type="compositionally biased region" description="Low complexity" evidence="1">
    <location>
        <begin position="121"/>
        <end position="136"/>
    </location>
</feature>
<evidence type="ECO:0000313" key="3">
    <source>
        <dbReference type="Proteomes" id="UP000013827"/>
    </source>
</evidence>
<proteinExistence type="predicted"/>
<dbReference type="HOGENOM" id="CLU_802734_0_0_1"/>
<protein>
    <recommendedName>
        <fullName evidence="4">DNA recombination and repair protein Rad51-like C-terminal domain-containing protein</fullName>
    </recommendedName>
</protein>
<dbReference type="GeneID" id="17284570"/>
<dbReference type="RefSeq" id="XP_005780923.1">
    <property type="nucleotide sequence ID" value="XM_005780866.1"/>
</dbReference>
<dbReference type="STRING" id="2903.R1F5K2"/>
<dbReference type="EnsemblProtists" id="EOD39297">
    <property type="protein sequence ID" value="EOD39297"/>
    <property type="gene ID" value="EMIHUDRAFT_372929"/>
</dbReference>
<name>A0A0D3KU62_EMIH1</name>
<feature type="region of interest" description="Disordered" evidence="1">
    <location>
        <begin position="121"/>
        <end position="140"/>
    </location>
</feature>
<dbReference type="PANTHER" id="PTHR46644:SF2">
    <property type="entry name" value="DNA REPAIR PROTEIN XRCC2"/>
    <property type="match status" value="1"/>
</dbReference>
<dbReference type="EnsemblProtists" id="EOD28494">
    <property type="protein sequence ID" value="EOD28494"/>
    <property type="gene ID" value="EMIHUDRAFT_353472"/>
</dbReference>
<reference evidence="3" key="1">
    <citation type="journal article" date="2013" name="Nature">
        <title>Pan genome of the phytoplankton Emiliania underpins its global distribution.</title>
        <authorList>
            <person name="Read B.A."/>
            <person name="Kegel J."/>
            <person name="Klute M.J."/>
            <person name="Kuo A."/>
            <person name="Lefebvre S.C."/>
            <person name="Maumus F."/>
            <person name="Mayer C."/>
            <person name="Miller J."/>
            <person name="Monier A."/>
            <person name="Salamov A."/>
            <person name="Young J."/>
            <person name="Aguilar M."/>
            <person name="Claverie J.M."/>
            <person name="Frickenhaus S."/>
            <person name="Gonzalez K."/>
            <person name="Herman E.K."/>
            <person name="Lin Y.C."/>
            <person name="Napier J."/>
            <person name="Ogata H."/>
            <person name="Sarno A.F."/>
            <person name="Shmutz J."/>
            <person name="Schroeder D."/>
            <person name="de Vargas C."/>
            <person name="Verret F."/>
            <person name="von Dassow P."/>
            <person name="Valentin K."/>
            <person name="Van de Peer Y."/>
            <person name="Wheeler G."/>
            <person name="Dacks J.B."/>
            <person name="Delwiche C.F."/>
            <person name="Dyhrman S.T."/>
            <person name="Glockner G."/>
            <person name="John U."/>
            <person name="Richards T."/>
            <person name="Worden A.Z."/>
            <person name="Zhang X."/>
            <person name="Grigoriev I.V."/>
            <person name="Allen A.E."/>
            <person name="Bidle K."/>
            <person name="Borodovsky M."/>
            <person name="Bowler C."/>
            <person name="Brownlee C."/>
            <person name="Cock J.M."/>
            <person name="Elias M."/>
            <person name="Gladyshev V.N."/>
            <person name="Groth M."/>
            <person name="Guda C."/>
            <person name="Hadaegh A."/>
            <person name="Iglesias-Rodriguez M.D."/>
            <person name="Jenkins J."/>
            <person name="Jones B.M."/>
            <person name="Lawson T."/>
            <person name="Leese F."/>
            <person name="Lindquist E."/>
            <person name="Lobanov A."/>
            <person name="Lomsadze A."/>
            <person name="Malik S.B."/>
            <person name="Marsh M.E."/>
            <person name="Mackinder L."/>
            <person name="Mock T."/>
            <person name="Mueller-Roeber B."/>
            <person name="Pagarete A."/>
            <person name="Parker M."/>
            <person name="Probert I."/>
            <person name="Quesneville H."/>
            <person name="Raines C."/>
            <person name="Rensing S.A."/>
            <person name="Riano-Pachon D.M."/>
            <person name="Richier S."/>
            <person name="Rokitta S."/>
            <person name="Shiraiwa Y."/>
            <person name="Soanes D.M."/>
            <person name="van der Giezen M."/>
            <person name="Wahlund T.M."/>
            <person name="Williams B."/>
            <person name="Wilson W."/>
            <person name="Wolfe G."/>
            <person name="Wurch L.L."/>
        </authorList>
    </citation>
    <scope>NUCLEOTIDE SEQUENCE</scope>
</reference>
<dbReference type="GO" id="GO:0033063">
    <property type="term" value="C:Rad51B-Rad51C-Rad51D-XRCC2 complex"/>
    <property type="evidence" value="ECO:0007669"/>
    <property type="project" value="InterPro"/>
</dbReference>
<evidence type="ECO:0000313" key="2">
    <source>
        <dbReference type="EnsemblProtists" id="EOD39297"/>
    </source>
</evidence>
<dbReference type="SUPFAM" id="SSF52540">
    <property type="entry name" value="P-loop containing nucleoside triphosphate hydrolases"/>
    <property type="match status" value="1"/>
</dbReference>
<dbReference type="InterPro" id="IPR030547">
    <property type="entry name" value="XRCC2"/>
</dbReference>
<evidence type="ECO:0008006" key="4">
    <source>
        <dbReference type="Google" id="ProtNLM"/>
    </source>
</evidence>